<name>A0A8J4V3J7_9MYCE</name>
<dbReference type="GO" id="GO:0006107">
    <property type="term" value="P:oxaloacetate metabolic process"/>
    <property type="evidence" value="ECO:0007669"/>
    <property type="project" value="UniProtKB-ARBA"/>
</dbReference>
<dbReference type="AlphaFoldDB" id="A0A8J4V3J7"/>
<organism evidence="4 5">
    <name type="scientific">Polysphondylium violaceum</name>
    <dbReference type="NCBI Taxonomy" id="133409"/>
    <lineage>
        <taxon>Eukaryota</taxon>
        <taxon>Amoebozoa</taxon>
        <taxon>Evosea</taxon>
        <taxon>Eumycetozoa</taxon>
        <taxon>Dictyostelia</taxon>
        <taxon>Dictyosteliales</taxon>
        <taxon>Dictyosteliaceae</taxon>
        <taxon>Polysphondylium</taxon>
    </lineage>
</organism>
<dbReference type="Proteomes" id="UP000695562">
    <property type="component" value="Unassembled WGS sequence"/>
</dbReference>
<dbReference type="EMBL" id="AJWJ01000585">
    <property type="protein sequence ID" value="KAF2069854.1"/>
    <property type="molecule type" value="Genomic_DNA"/>
</dbReference>
<reference evidence="4" key="1">
    <citation type="submission" date="2020-01" db="EMBL/GenBank/DDBJ databases">
        <title>Development of genomics and gene disruption for Polysphondylium violaceum indicates a role for the polyketide synthase stlB in stalk morphogenesis.</title>
        <authorList>
            <person name="Narita B."/>
            <person name="Kawabe Y."/>
            <person name="Kin K."/>
            <person name="Saito T."/>
            <person name="Gibbs R."/>
            <person name="Kuspa A."/>
            <person name="Muzny D."/>
            <person name="Queller D."/>
            <person name="Richards S."/>
            <person name="Strassman J."/>
            <person name="Sucgang R."/>
            <person name="Worley K."/>
            <person name="Schaap P."/>
        </authorList>
    </citation>
    <scope>NUCLEOTIDE SEQUENCE</scope>
    <source>
        <strain evidence="4">QSvi11</strain>
    </source>
</reference>
<dbReference type="InterPro" id="IPR036663">
    <property type="entry name" value="Fumarylacetoacetase_C_sf"/>
</dbReference>
<dbReference type="Gene3D" id="3.90.850.10">
    <property type="entry name" value="Fumarylacetoacetase-like, C-terminal domain"/>
    <property type="match status" value="1"/>
</dbReference>
<dbReference type="Pfam" id="PF01557">
    <property type="entry name" value="FAA_hydrolase"/>
    <property type="match status" value="1"/>
</dbReference>
<dbReference type="InterPro" id="IPR051121">
    <property type="entry name" value="FAH"/>
</dbReference>
<proteinExistence type="inferred from homology"/>
<gene>
    <name evidence="4" type="ORF">CYY_008832</name>
</gene>
<dbReference type="GO" id="GO:0050163">
    <property type="term" value="F:oxaloacetate tautomerase activity"/>
    <property type="evidence" value="ECO:0007669"/>
    <property type="project" value="UniProtKB-ARBA"/>
</dbReference>
<evidence type="ECO:0000256" key="1">
    <source>
        <dbReference type="ARBA" id="ARBA00010211"/>
    </source>
</evidence>
<dbReference type="OrthoDB" id="411064at2759"/>
<accession>A0A8J4V3J7</accession>
<dbReference type="PANTHER" id="PTHR42796">
    <property type="entry name" value="FUMARYLACETOACETATE HYDROLASE DOMAIN-CONTAINING PROTEIN 2A-RELATED"/>
    <property type="match status" value="1"/>
</dbReference>
<evidence type="ECO:0000259" key="3">
    <source>
        <dbReference type="Pfam" id="PF01557"/>
    </source>
</evidence>
<protein>
    <recommendedName>
        <fullName evidence="3">Fumarylacetoacetase-like C-terminal domain-containing protein</fullName>
    </recommendedName>
</protein>
<dbReference type="FunFam" id="3.90.850.10:FF:000002">
    <property type="entry name" value="2-hydroxyhepta-2,4-diene-1,7-dioate isomerase"/>
    <property type="match status" value="1"/>
</dbReference>
<dbReference type="InterPro" id="IPR011234">
    <property type="entry name" value="Fumarylacetoacetase-like_C"/>
</dbReference>
<keyword evidence="2" id="KW-0479">Metal-binding</keyword>
<sequence>MGLIKLVTFENSSKINRLGVLLENSVLDICSIDKTIPSDMKSFLSNKETNKWNNLVKIIKENTNTNQYHHSLDNVRFKSPIDDPEKVIGIGLNYREHAIEGGFNIPTEPVVFSKFSSSIIGPNESIVKPKSSDQVDYEVELVVIIGKTAKNVDKESALDYVAGYTVGNDVSARDWQLKKNNNQWLLGKTFDTFAPIGPSILVNPSLASLYSGETFLDPNNLNLKCILNGQVMQDSSTKDFIFNVQEVVSYLSNIFTLKPGDVIFTGTPQGVGFTRNPPIFLKPGDVVECQVEHIGSLINDVKEL</sequence>
<evidence type="ECO:0000313" key="5">
    <source>
        <dbReference type="Proteomes" id="UP000695562"/>
    </source>
</evidence>
<dbReference type="SUPFAM" id="SSF56529">
    <property type="entry name" value="FAH"/>
    <property type="match status" value="1"/>
</dbReference>
<feature type="domain" description="Fumarylacetoacetase-like C-terminal" evidence="3">
    <location>
        <begin position="86"/>
        <end position="301"/>
    </location>
</feature>
<evidence type="ECO:0000256" key="2">
    <source>
        <dbReference type="ARBA" id="ARBA00022723"/>
    </source>
</evidence>
<dbReference type="GO" id="GO:0046872">
    <property type="term" value="F:metal ion binding"/>
    <property type="evidence" value="ECO:0007669"/>
    <property type="project" value="UniProtKB-KW"/>
</dbReference>
<evidence type="ECO:0000313" key="4">
    <source>
        <dbReference type="EMBL" id="KAF2069854.1"/>
    </source>
</evidence>
<keyword evidence="5" id="KW-1185">Reference proteome</keyword>
<comment type="similarity">
    <text evidence="1">Belongs to the FAH family.</text>
</comment>
<comment type="caution">
    <text evidence="4">The sequence shown here is derived from an EMBL/GenBank/DDBJ whole genome shotgun (WGS) entry which is preliminary data.</text>
</comment>
<dbReference type="PANTHER" id="PTHR42796:SF4">
    <property type="entry name" value="FUMARYLACETOACETATE HYDROLASE DOMAIN-CONTAINING PROTEIN 2A"/>
    <property type="match status" value="1"/>
</dbReference>